<sequence>MNPRMWSRCRWLWRLTPLLLGSNGRSELGILNIRGTTQNGLRNAPDINLPETEGGRAADKHDRVLMDTSAAYAGLDFTVGDDILEIPWGVGASALEVGVCQRGTEFDFGSMGEEKSGAVKKVESIRHQPKFLEPSIKLCLSSMGMEVSDVLVGCGRCALAHPKSAWTLLLVYHYPFWPPDILAPPIPVTAVPTPMQPCPTFQCFSAKAGHFSAYRIVASSDRRHRHCFAFQFATQLGHQAKAWMGGHRAMFLIVPYHQAKTWNMFVPFDCTVYVQSAPPGHIVPSNSNHQAKTWNMFVPFDCTVYVQSAPPGHIVPSNSIRESWSLLQLLCTGAIT</sequence>
<dbReference type="AlphaFoldDB" id="A0AAD6V784"/>
<evidence type="ECO:0000256" key="1">
    <source>
        <dbReference type="SAM" id="SignalP"/>
    </source>
</evidence>
<keyword evidence="3" id="KW-1185">Reference proteome</keyword>
<organism evidence="2 3">
    <name type="scientific">Mycena pura</name>
    <dbReference type="NCBI Taxonomy" id="153505"/>
    <lineage>
        <taxon>Eukaryota</taxon>
        <taxon>Fungi</taxon>
        <taxon>Dikarya</taxon>
        <taxon>Basidiomycota</taxon>
        <taxon>Agaricomycotina</taxon>
        <taxon>Agaricomycetes</taxon>
        <taxon>Agaricomycetidae</taxon>
        <taxon>Agaricales</taxon>
        <taxon>Marasmiineae</taxon>
        <taxon>Mycenaceae</taxon>
        <taxon>Mycena</taxon>
    </lineage>
</organism>
<proteinExistence type="predicted"/>
<feature type="signal peptide" evidence="1">
    <location>
        <begin position="1"/>
        <end position="21"/>
    </location>
</feature>
<name>A0AAD6V784_9AGAR</name>
<accession>A0AAD6V784</accession>
<protein>
    <submittedName>
        <fullName evidence="2">Uncharacterized protein</fullName>
    </submittedName>
</protein>
<evidence type="ECO:0000313" key="2">
    <source>
        <dbReference type="EMBL" id="KAJ7199051.1"/>
    </source>
</evidence>
<evidence type="ECO:0000313" key="3">
    <source>
        <dbReference type="Proteomes" id="UP001219525"/>
    </source>
</evidence>
<feature type="chain" id="PRO_5042102159" evidence="1">
    <location>
        <begin position="22"/>
        <end position="336"/>
    </location>
</feature>
<comment type="caution">
    <text evidence="2">The sequence shown here is derived from an EMBL/GenBank/DDBJ whole genome shotgun (WGS) entry which is preliminary data.</text>
</comment>
<reference evidence="2" key="1">
    <citation type="submission" date="2023-03" db="EMBL/GenBank/DDBJ databases">
        <title>Massive genome expansion in bonnet fungi (Mycena s.s.) driven by repeated elements and novel gene families across ecological guilds.</title>
        <authorList>
            <consortium name="Lawrence Berkeley National Laboratory"/>
            <person name="Harder C.B."/>
            <person name="Miyauchi S."/>
            <person name="Viragh M."/>
            <person name="Kuo A."/>
            <person name="Thoen E."/>
            <person name="Andreopoulos B."/>
            <person name="Lu D."/>
            <person name="Skrede I."/>
            <person name="Drula E."/>
            <person name="Henrissat B."/>
            <person name="Morin E."/>
            <person name="Kohler A."/>
            <person name="Barry K."/>
            <person name="LaButti K."/>
            <person name="Morin E."/>
            <person name="Salamov A."/>
            <person name="Lipzen A."/>
            <person name="Mereny Z."/>
            <person name="Hegedus B."/>
            <person name="Baldrian P."/>
            <person name="Stursova M."/>
            <person name="Weitz H."/>
            <person name="Taylor A."/>
            <person name="Grigoriev I.V."/>
            <person name="Nagy L.G."/>
            <person name="Martin F."/>
            <person name="Kauserud H."/>
        </authorList>
    </citation>
    <scope>NUCLEOTIDE SEQUENCE</scope>
    <source>
        <strain evidence="2">9144</strain>
    </source>
</reference>
<dbReference type="EMBL" id="JARJCW010000070">
    <property type="protein sequence ID" value="KAJ7199051.1"/>
    <property type="molecule type" value="Genomic_DNA"/>
</dbReference>
<dbReference type="Proteomes" id="UP001219525">
    <property type="component" value="Unassembled WGS sequence"/>
</dbReference>
<keyword evidence="1" id="KW-0732">Signal</keyword>
<gene>
    <name evidence="2" type="ORF">GGX14DRAFT_401685</name>
</gene>